<dbReference type="InterPro" id="IPR050627">
    <property type="entry name" value="Nitroreductase/BluB"/>
</dbReference>
<proteinExistence type="predicted"/>
<dbReference type="SUPFAM" id="SSF55469">
    <property type="entry name" value="FMN-dependent nitroreductase-like"/>
    <property type="match status" value="1"/>
</dbReference>
<organism evidence="2 3">
    <name type="scientific">Mucilaginibacter aquariorum</name>
    <dbReference type="NCBI Taxonomy" id="2967225"/>
    <lineage>
        <taxon>Bacteria</taxon>
        <taxon>Pseudomonadati</taxon>
        <taxon>Bacteroidota</taxon>
        <taxon>Sphingobacteriia</taxon>
        <taxon>Sphingobacteriales</taxon>
        <taxon>Sphingobacteriaceae</taxon>
        <taxon>Mucilaginibacter</taxon>
    </lineage>
</organism>
<dbReference type="PANTHER" id="PTHR23026">
    <property type="entry name" value="NADPH NITROREDUCTASE"/>
    <property type="match status" value="1"/>
</dbReference>
<reference evidence="2 3" key="1">
    <citation type="submission" date="2022-07" db="EMBL/GenBank/DDBJ databases">
        <title>Mucilaginibacter sp. JC4.</title>
        <authorList>
            <person name="Le V."/>
            <person name="Ko S.-R."/>
            <person name="Ahn C.-Y."/>
            <person name="Oh H.-M."/>
        </authorList>
    </citation>
    <scope>NUCLEOTIDE SEQUENCE [LARGE SCALE GENOMIC DNA]</scope>
    <source>
        <strain evidence="2 3">JC4</strain>
    </source>
</reference>
<dbReference type="InterPro" id="IPR000415">
    <property type="entry name" value="Nitroreductase-like"/>
</dbReference>
<evidence type="ECO:0000313" key="2">
    <source>
        <dbReference type="EMBL" id="MCQ6958725.1"/>
    </source>
</evidence>
<dbReference type="EMBL" id="JANHOH010000002">
    <property type="protein sequence ID" value="MCQ6958725.1"/>
    <property type="molecule type" value="Genomic_DNA"/>
</dbReference>
<feature type="domain" description="Nitroreductase" evidence="1">
    <location>
        <begin position="19"/>
        <end position="187"/>
    </location>
</feature>
<gene>
    <name evidence="2" type="ORF">NPE20_12185</name>
</gene>
<evidence type="ECO:0000259" key="1">
    <source>
        <dbReference type="Pfam" id="PF00881"/>
    </source>
</evidence>
<keyword evidence="3" id="KW-1185">Reference proteome</keyword>
<dbReference type="InterPro" id="IPR029479">
    <property type="entry name" value="Nitroreductase"/>
</dbReference>
<dbReference type="Proteomes" id="UP001204376">
    <property type="component" value="Unassembled WGS sequence"/>
</dbReference>
<comment type="caution">
    <text evidence="2">The sequence shown here is derived from an EMBL/GenBank/DDBJ whole genome shotgun (WGS) entry which is preliminary data.</text>
</comment>
<dbReference type="PANTHER" id="PTHR23026:SF123">
    <property type="entry name" value="NAD(P)H NITROREDUCTASE RV3131-RELATED"/>
    <property type="match status" value="1"/>
</dbReference>
<evidence type="ECO:0000313" key="3">
    <source>
        <dbReference type="Proteomes" id="UP001204376"/>
    </source>
</evidence>
<accession>A0ABT1T287</accession>
<dbReference type="RefSeq" id="WP_256538922.1">
    <property type="nucleotide sequence ID" value="NZ_JANHOH010000002.1"/>
</dbReference>
<sequence length="211" mass="23449">MEPEKFTAKAGNETIKTIFDRRAVRQYGQQMIDDDLLDQILDAGRMAPSAMNRQPWKFYIVTHRDTINAFSKAIARVVPKIFLKMALKHPVKSIKTLLHSSSQLAKTGEDHIFHGAPVVIFISSPADNEWAGLETGMCAQNMMLAAHSLGLGSCPIGLARYIDQTPLYHQLEVPAAEKVQLAVTFGYGAETPPIQPRAKHTAIFIDRMECC</sequence>
<dbReference type="Pfam" id="PF00881">
    <property type="entry name" value="Nitroreductase"/>
    <property type="match status" value="1"/>
</dbReference>
<name>A0ABT1T287_9SPHI</name>
<protein>
    <submittedName>
        <fullName evidence="2">Nitroreductase family protein</fullName>
    </submittedName>
</protein>
<dbReference type="Gene3D" id="3.40.109.10">
    <property type="entry name" value="NADH Oxidase"/>
    <property type="match status" value="1"/>
</dbReference>